<dbReference type="PRINTS" id="PR00036">
    <property type="entry name" value="HTHLACI"/>
</dbReference>
<dbReference type="InterPro" id="IPR000843">
    <property type="entry name" value="HTH_LacI"/>
</dbReference>
<dbReference type="InterPro" id="IPR001387">
    <property type="entry name" value="Cro/C1-type_HTH"/>
</dbReference>
<gene>
    <name evidence="4" type="ORF">BEH_05825</name>
</gene>
<dbReference type="InterPro" id="IPR028082">
    <property type="entry name" value="Peripla_BP_I"/>
</dbReference>
<keyword evidence="5" id="KW-1185">Reference proteome</keyword>
<evidence type="ECO:0000313" key="4">
    <source>
        <dbReference type="EMBL" id="AKO91663.1"/>
    </source>
</evidence>
<organism evidence="4 5">
    <name type="scientific">Priestia filamentosa</name>
    <dbReference type="NCBI Taxonomy" id="1402861"/>
    <lineage>
        <taxon>Bacteria</taxon>
        <taxon>Bacillati</taxon>
        <taxon>Bacillota</taxon>
        <taxon>Bacilli</taxon>
        <taxon>Bacillales</taxon>
        <taxon>Bacillaceae</taxon>
        <taxon>Priestia</taxon>
    </lineage>
</organism>
<name>A0A1X7F3K6_9BACI</name>
<dbReference type="Gene3D" id="1.10.260.40">
    <property type="entry name" value="lambda repressor-like DNA-binding domains"/>
    <property type="match status" value="1"/>
</dbReference>
<dbReference type="Gene3D" id="3.40.50.2300">
    <property type="match status" value="2"/>
</dbReference>
<evidence type="ECO:0000256" key="1">
    <source>
        <dbReference type="ARBA" id="ARBA00023015"/>
    </source>
</evidence>
<dbReference type="InterPro" id="IPR010982">
    <property type="entry name" value="Lambda_DNA-bd_dom_sf"/>
</dbReference>
<dbReference type="PANTHER" id="PTHR30146">
    <property type="entry name" value="LACI-RELATED TRANSCRIPTIONAL REPRESSOR"/>
    <property type="match status" value="1"/>
</dbReference>
<keyword evidence="1" id="KW-0805">Transcription regulation</keyword>
<dbReference type="GeneID" id="93702403"/>
<dbReference type="EMBL" id="CP011974">
    <property type="protein sequence ID" value="AKO91663.1"/>
    <property type="molecule type" value="Genomic_DNA"/>
</dbReference>
<reference evidence="5" key="2">
    <citation type="submission" date="2015-06" db="EMBL/GenBank/DDBJ databases">
        <title>Genome Sequence of Bacillus endophyticus and Analysis of its Companion Mechanism in the Ketogulonigenium vulgare-Bacillus strain Consortium.</title>
        <authorList>
            <person name="Jia N."/>
            <person name="Du J."/>
            <person name="Ding M.-Z."/>
            <person name="Gao F."/>
            <person name="Yuan Y.-J."/>
        </authorList>
    </citation>
    <scope>NUCLEOTIDE SEQUENCE [LARGE SCALE GENOMIC DNA]</scope>
    <source>
        <strain evidence="5">Hbe603</strain>
    </source>
</reference>
<reference evidence="4 5" key="1">
    <citation type="journal article" date="2015" name="PLoS ONE">
        <title>Genome Sequence of Bacillus endophyticus and Analysis of Its Companion Mechanism in the Ketogulonigenium vulgare-Bacillus Strain Consortium.</title>
        <authorList>
            <person name="Jia N."/>
            <person name="Du J."/>
            <person name="Ding M.Z."/>
            <person name="Gao F."/>
            <person name="Yuan Y.J."/>
        </authorList>
    </citation>
    <scope>NUCLEOTIDE SEQUENCE [LARGE SCALE GENOMIC DNA]</scope>
    <source>
        <strain evidence="4 5">Hbe603</strain>
    </source>
</reference>
<dbReference type="SMART" id="SM00354">
    <property type="entry name" value="HTH_LACI"/>
    <property type="match status" value="1"/>
</dbReference>
<dbReference type="PROSITE" id="PS00356">
    <property type="entry name" value="HTH_LACI_1"/>
    <property type="match status" value="1"/>
</dbReference>
<keyword evidence="3" id="KW-0804">Transcription</keyword>
<dbReference type="CDD" id="cd01392">
    <property type="entry name" value="HTH_LacI"/>
    <property type="match status" value="1"/>
</dbReference>
<dbReference type="OrthoDB" id="9796186at2"/>
<accession>A0A1X7F3K6</accession>
<dbReference type="Proteomes" id="UP000036202">
    <property type="component" value="Chromosome"/>
</dbReference>
<dbReference type="InterPro" id="IPR046335">
    <property type="entry name" value="LacI/GalR-like_sensor"/>
</dbReference>
<evidence type="ECO:0000256" key="3">
    <source>
        <dbReference type="ARBA" id="ARBA00023163"/>
    </source>
</evidence>
<dbReference type="SUPFAM" id="SSF47413">
    <property type="entry name" value="lambda repressor-like DNA-binding domains"/>
    <property type="match status" value="1"/>
</dbReference>
<dbReference type="AlphaFoldDB" id="A0A1X7F3K6"/>
<dbReference type="PANTHER" id="PTHR30146:SF147">
    <property type="entry name" value="HTH-TYPE TRANSCRIPTIONAL REGULATOR DEGA"/>
    <property type="match status" value="1"/>
</dbReference>
<dbReference type="GO" id="GO:0003700">
    <property type="term" value="F:DNA-binding transcription factor activity"/>
    <property type="evidence" value="ECO:0007669"/>
    <property type="project" value="TreeGrafter"/>
</dbReference>
<keyword evidence="2" id="KW-0238">DNA-binding</keyword>
<dbReference type="CDD" id="cd06267">
    <property type="entry name" value="PBP1_LacI_sugar_binding-like"/>
    <property type="match status" value="1"/>
</dbReference>
<dbReference type="Pfam" id="PF00356">
    <property type="entry name" value="LacI"/>
    <property type="match status" value="1"/>
</dbReference>
<evidence type="ECO:0000256" key="2">
    <source>
        <dbReference type="ARBA" id="ARBA00023125"/>
    </source>
</evidence>
<dbReference type="SUPFAM" id="SSF53822">
    <property type="entry name" value="Periplasmic binding protein-like I"/>
    <property type="match status" value="1"/>
</dbReference>
<dbReference type="PATRIC" id="fig|135735.6.peg.1156"/>
<dbReference type="RefSeq" id="WP_040058207.1">
    <property type="nucleotide sequence ID" value="NZ_CP011974.1"/>
</dbReference>
<proteinExistence type="predicted"/>
<sequence length="334" mass="37028">MKATIYDVAKKANVSISTVSKVLNGTGNISEKTKKRIRNIIEELQYQPSVVSSVKKAIKTIGLLIPDVANPFMAEVARAVEDSGRKRGFNVIICSTDNDSTREDQYISMLRQKYVDGLIIATGLKNRKAIKELVDSDMPVAMLSRDVPYLPLQTVVVDDFQGGYEAATHLADLGHKRMAMIAEDVDVPSIKQRAEGFKEGLRLSNLPFNDKDIVYCPHDLHESKKASLKLLKDVSERPTAIFVSTEILALGVLQAARSLNISVPHELSVIGFDNSILAKISDPQLTTIEQPKKEMGEKVIELLISEIEQKSDVKQRVTLSPKLVIRESTSQCRK</sequence>
<dbReference type="PROSITE" id="PS50943">
    <property type="entry name" value="HTH_CROC1"/>
    <property type="match status" value="1"/>
</dbReference>
<evidence type="ECO:0000313" key="5">
    <source>
        <dbReference type="Proteomes" id="UP000036202"/>
    </source>
</evidence>
<dbReference type="GO" id="GO:0000976">
    <property type="term" value="F:transcription cis-regulatory region binding"/>
    <property type="evidence" value="ECO:0007669"/>
    <property type="project" value="TreeGrafter"/>
</dbReference>
<dbReference type="KEGG" id="beo:BEH_05825"/>
<accession>A0A0H4KTS9</accession>
<protein>
    <submittedName>
        <fullName evidence="4">Transcriptional regulator</fullName>
    </submittedName>
</protein>
<dbReference type="PROSITE" id="PS50932">
    <property type="entry name" value="HTH_LACI_2"/>
    <property type="match status" value="1"/>
</dbReference>
<dbReference type="Pfam" id="PF13377">
    <property type="entry name" value="Peripla_BP_3"/>
    <property type="match status" value="1"/>
</dbReference>